<evidence type="ECO:0000313" key="4">
    <source>
        <dbReference type="Proteomes" id="UP000254720"/>
    </source>
</evidence>
<dbReference type="PANTHER" id="PTHR21064">
    <property type="entry name" value="AMINOGLYCOSIDE PHOSPHOTRANSFERASE DOMAIN-CONTAINING PROTEIN-RELATED"/>
    <property type="match status" value="1"/>
</dbReference>
<evidence type="ECO:0000259" key="2">
    <source>
        <dbReference type="Pfam" id="PF01636"/>
    </source>
</evidence>
<dbReference type="GO" id="GO:0009088">
    <property type="term" value="P:threonine biosynthetic process"/>
    <property type="evidence" value="ECO:0007669"/>
    <property type="project" value="TreeGrafter"/>
</dbReference>
<dbReference type="PANTHER" id="PTHR21064:SF6">
    <property type="entry name" value="AMINOGLYCOSIDE PHOSPHOTRANSFERASE DOMAIN-CONTAINING PROTEIN"/>
    <property type="match status" value="1"/>
</dbReference>
<dbReference type="InterPro" id="IPR050249">
    <property type="entry name" value="Pseudomonas-type_ThrB"/>
</dbReference>
<keyword evidence="4" id="KW-1185">Reference proteome</keyword>
<dbReference type="GO" id="GO:0004413">
    <property type="term" value="F:homoserine kinase activity"/>
    <property type="evidence" value="ECO:0007669"/>
    <property type="project" value="TreeGrafter"/>
</dbReference>
<dbReference type="AlphaFoldDB" id="A0A370GFF2"/>
<evidence type="ECO:0000256" key="1">
    <source>
        <dbReference type="ARBA" id="ARBA00038240"/>
    </source>
</evidence>
<accession>A0A370GFF2</accession>
<dbReference type="Proteomes" id="UP000254720">
    <property type="component" value="Unassembled WGS sequence"/>
</dbReference>
<protein>
    <submittedName>
        <fullName evidence="3">Ser/Thr protein kinase RdoA (MazF antagonist)</fullName>
    </submittedName>
</protein>
<dbReference type="Pfam" id="PF01636">
    <property type="entry name" value="APH"/>
    <property type="match status" value="1"/>
</dbReference>
<comment type="caution">
    <text evidence="3">The sequence shown here is derived from an EMBL/GenBank/DDBJ whole genome shotgun (WGS) entry which is preliminary data.</text>
</comment>
<proteinExistence type="inferred from homology"/>
<dbReference type="InterPro" id="IPR011009">
    <property type="entry name" value="Kinase-like_dom_sf"/>
</dbReference>
<reference evidence="3 4" key="1">
    <citation type="submission" date="2018-07" db="EMBL/GenBank/DDBJ databases">
        <title>Genomic Encyclopedia of Type Strains, Phase IV (KMG-IV): sequencing the most valuable type-strain genomes for metagenomic binning, comparative biology and taxonomic classification.</title>
        <authorList>
            <person name="Goeker M."/>
        </authorList>
    </citation>
    <scope>NUCLEOTIDE SEQUENCE [LARGE SCALE GENOMIC DNA]</scope>
    <source>
        <strain evidence="3 4">DSM 16500</strain>
    </source>
</reference>
<comment type="similarity">
    <text evidence="1">Belongs to the pseudomonas-type ThrB family.</text>
</comment>
<keyword evidence="3" id="KW-0418">Kinase</keyword>
<dbReference type="EMBL" id="QQAX01000014">
    <property type="protein sequence ID" value="RDI42542.1"/>
    <property type="molecule type" value="Genomic_DNA"/>
</dbReference>
<dbReference type="Gene3D" id="3.90.1200.10">
    <property type="match status" value="1"/>
</dbReference>
<name>A0A370GFF2_9COXI</name>
<keyword evidence="3" id="KW-0808">Transferase</keyword>
<organism evidence="3 4">
    <name type="scientific">Aquicella lusitana</name>
    <dbReference type="NCBI Taxonomy" id="254246"/>
    <lineage>
        <taxon>Bacteria</taxon>
        <taxon>Pseudomonadati</taxon>
        <taxon>Pseudomonadota</taxon>
        <taxon>Gammaproteobacteria</taxon>
        <taxon>Legionellales</taxon>
        <taxon>Coxiellaceae</taxon>
        <taxon>Aquicella</taxon>
    </lineage>
</organism>
<dbReference type="Gene3D" id="3.30.200.20">
    <property type="entry name" value="Phosphorylase Kinase, domain 1"/>
    <property type="match status" value="1"/>
</dbReference>
<evidence type="ECO:0000313" key="3">
    <source>
        <dbReference type="EMBL" id="RDI42542.1"/>
    </source>
</evidence>
<dbReference type="InterPro" id="IPR002575">
    <property type="entry name" value="Aminoglycoside_PTrfase"/>
</dbReference>
<gene>
    <name evidence="3" type="ORF">C8D86_11411</name>
</gene>
<dbReference type="SUPFAM" id="SSF56112">
    <property type="entry name" value="Protein kinase-like (PK-like)"/>
    <property type="match status" value="1"/>
</dbReference>
<sequence>MWEETLKQINHSVTPRRAAALWGDVSSLQLASDGINLVYRFECNKKGRYLRITHPRIRTREALASALDFQKHLYEFDVPICQPLSSLQGNYIEEVKQEDKIFLAHVNEEVAGNHIHFNHEDISIYQTWGMALAKLHRAAAHYQPATGCSFLNWLDLWKDLDKYVQAEDEAVRNEYHQISQWFLGLPQNTDIFGLTHGDHRTGNVLYDGNHVFIIDFDEPVYHWFCADIARPFLELDRRKFMEWQPKLGSFLNAYASIFHLDHQLIKSLPWFIRMKNLEMYLWTKHNWLNPVAPGGGSTANWLNEMRQVIDNPVYDWNW</sequence>
<dbReference type="OrthoDB" id="3806873at2"/>
<dbReference type="RefSeq" id="WP_114834611.1">
    <property type="nucleotide sequence ID" value="NZ_LR699115.1"/>
</dbReference>
<feature type="domain" description="Aminoglycoside phosphotransferase" evidence="2">
    <location>
        <begin position="29"/>
        <end position="230"/>
    </location>
</feature>